<keyword evidence="4" id="KW-1185">Reference proteome</keyword>
<dbReference type="InterPro" id="IPR033704">
    <property type="entry name" value="dUTPase_trimeric"/>
</dbReference>
<gene>
    <name evidence="3" type="ordered locus">PERMA_1053</name>
</gene>
<reference evidence="3 4" key="1">
    <citation type="journal article" date="2009" name="J. Bacteriol.">
        <title>Complete and draft genome sequences of six members of the Aquificales.</title>
        <authorList>
            <person name="Reysenbach A.L."/>
            <person name="Hamamura N."/>
            <person name="Podar M."/>
            <person name="Griffiths E."/>
            <person name="Ferreira S."/>
            <person name="Hochstein R."/>
            <person name="Heidelberg J."/>
            <person name="Johnson J."/>
            <person name="Mead D."/>
            <person name="Pohorille A."/>
            <person name="Sarmiento M."/>
            <person name="Schweighofer K."/>
            <person name="Seshadri R."/>
            <person name="Voytek M.A."/>
        </authorList>
    </citation>
    <scope>NUCLEOTIDE SEQUENCE [LARGE SCALE GENOMIC DNA]</scope>
    <source>
        <strain evidence="4">DSM 14350 / EX-H1</strain>
    </source>
</reference>
<dbReference type="PANTHER" id="PTHR42680">
    <property type="entry name" value="DCTP DEAMINASE"/>
    <property type="match status" value="1"/>
</dbReference>
<name>C0QQ93_PERMH</name>
<dbReference type="AlphaFoldDB" id="C0QQ93"/>
<dbReference type="OrthoDB" id="9780202at2"/>
<dbReference type="Proteomes" id="UP000001366">
    <property type="component" value="Chromosome"/>
</dbReference>
<dbReference type="InterPro" id="IPR011962">
    <property type="entry name" value="dCTP_deaminase"/>
</dbReference>
<keyword evidence="1" id="KW-0378">Hydrolase</keyword>
<proteinExistence type="predicted"/>
<dbReference type="SUPFAM" id="SSF51283">
    <property type="entry name" value="dUTPase-like"/>
    <property type="match status" value="1"/>
</dbReference>
<sequence>MLISSRVLKDLIKKEEIQIDPFDPDFQMKGNSVDIRTSDRYFSYPEYLEPEITMLDPKNPYLNLLERDYISPEGIVLEPNRFLIVESLEYIKIPDNISIFLESKLRISQMGIGIINTGWIDGGFEGNIILTIKNFNNIPVRIYPEMFIAHIFFSQIK</sequence>
<dbReference type="PANTHER" id="PTHR42680:SF3">
    <property type="entry name" value="DCTP DEAMINASE"/>
    <property type="match status" value="1"/>
</dbReference>
<dbReference type="eggNOG" id="COG0717">
    <property type="taxonomic scope" value="Bacteria"/>
</dbReference>
<dbReference type="InterPro" id="IPR036157">
    <property type="entry name" value="dUTPase-like_sf"/>
</dbReference>
<dbReference type="Pfam" id="PF22769">
    <property type="entry name" value="DCD"/>
    <property type="match status" value="1"/>
</dbReference>
<dbReference type="GO" id="GO:0008829">
    <property type="term" value="F:dCTP deaminase activity"/>
    <property type="evidence" value="ECO:0007669"/>
    <property type="project" value="InterPro"/>
</dbReference>
<dbReference type="CDD" id="cd07557">
    <property type="entry name" value="trimeric_dUTPase"/>
    <property type="match status" value="1"/>
</dbReference>
<evidence type="ECO:0000313" key="3">
    <source>
        <dbReference type="EMBL" id="ACO04477.1"/>
    </source>
</evidence>
<dbReference type="KEGG" id="pmx:PERMA_1053"/>
<dbReference type="GO" id="GO:0006229">
    <property type="term" value="P:dUTP biosynthetic process"/>
    <property type="evidence" value="ECO:0007669"/>
    <property type="project" value="InterPro"/>
</dbReference>
<organism evidence="3 4">
    <name type="scientific">Persephonella marina (strain DSM 14350 / EX-H1)</name>
    <dbReference type="NCBI Taxonomy" id="123214"/>
    <lineage>
        <taxon>Bacteria</taxon>
        <taxon>Pseudomonadati</taxon>
        <taxon>Aquificota</taxon>
        <taxon>Aquificia</taxon>
        <taxon>Aquificales</taxon>
        <taxon>Hydrogenothermaceae</taxon>
        <taxon>Persephonella</taxon>
    </lineage>
</organism>
<accession>C0QQ93</accession>
<dbReference type="EMBL" id="CP001230">
    <property type="protein sequence ID" value="ACO04477.1"/>
    <property type="molecule type" value="Genomic_DNA"/>
</dbReference>
<dbReference type="STRING" id="123214.PERMA_1053"/>
<evidence type="ECO:0000256" key="1">
    <source>
        <dbReference type="ARBA" id="ARBA00022801"/>
    </source>
</evidence>
<dbReference type="NCBIfam" id="TIGR02274">
    <property type="entry name" value="dCTP_deam"/>
    <property type="match status" value="1"/>
</dbReference>
<dbReference type="RefSeq" id="WP_012676715.1">
    <property type="nucleotide sequence ID" value="NC_012440.1"/>
</dbReference>
<dbReference type="PaxDb" id="123214-PERMA_1053"/>
<dbReference type="Gene3D" id="2.70.40.10">
    <property type="match status" value="1"/>
</dbReference>
<dbReference type="HOGENOM" id="CLU_087476_2_1_0"/>
<keyword evidence="2" id="KW-0546">Nucleotide metabolism</keyword>
<evidence type="ECO:0000256" key="2">
    <source>
        <dbReference type="ARBA" id="ARBA00023080"/>
    </source>
</evidence>
<evidence type="ECO:0000313" key="4">
    <source>
        <dbReference type="Proteomes" id="UP000001366"/>
    </source>
</evidence>
<protein>
    <submittedName>
        <fullName evidence="3">Deoxycytidine triphosphate deaminase</fullName>
    </submittedName>
</protein>